<dbReference type="Proteomes" id="UP000199555">
    <property type="component" value="Unassembled WGS sequence"/>
</dbReference>
<evidence type="ECO:0000259" key="11">
    <source>
        <dbReference type="PROSITE" id="PS51007"/>
    </source>
</evidence>
<dbReference type="PROSITE" id="PS51007">
    <property type="entry name" value="CYTC"/>
    <property type="match status" value="2"/>
</dbReference>
<evidence type="ECO:0000256" key="6">
    <source>
        <dbReference type="ARBA" id="ARBA00023002"/>
    </source>
</evidence>
<keyword evidence="5" id="KW-0574">Periplasm</keyword>
<evidence type="ECO:0000256" key="2">
    <source>
        <dbReference type="ARBA" id="ARBA00022617"/>
    </source>
</evidence>
<dbReference type="SUPFAM" id="SSF46626">
    <property type="entry name" value="Cytochrome c"/>
    <property type="match status" value="2"/>
</dbReference>
<keyword evidence="3 9" id="KW-0479">Metal-binding</keyword>
<feature type="domain" description="Cytochrome c" evidence="11">
    <location>
        <begin position="215"/>
        <end position="378"/>
    </location>
</feature>
<reference evidence="13" key="1">
    <citation type="submission" date="2016-10" db="EMBL/GenBank/DDBJ databases">
        <authorList>
            <person name="Varghese N."/>
            <person name="Submissions S."/>
        </authorList>
    </citation>
    <scope>NUCLEOTIDE SEQUENCE [LARGE SCALE GENOMIC DNA]</scope>
    <source>
        <strain evidence="13">CGMCC 1.7655</strain>
    </source>
</reference>
<dbReference type="PIRSF" id="PIRSF000294">
    <property type="entry name" value="Cytochrome-c_peroxidase"/>
    <property type="match status" value="1"/>
</dbReference>
<dbReference type="EMBL" id="FNGE01000001">
    <property type="protein sequence ID" value="SDK55648.1"/>
    <property type="molecule type" value="Genomic_DNA"/>
</dbReference>
<dbReference type="PANTHER" id="PTHR30600">
    <property type="entry name" value="CYTOCHROME C PEROXIDASE-RELATED"/>
    <property type="match status" value="1"/>
</dbReference>
<evidence type="ECO:0000256" key="4">
    <source>
        <dbReference type="ARBA" id="ARBA00022729"/>
    </source>
</evidence>
<dbReference type="Gene3D" id="1.10.760.10">
    <property type="entry name" value="Cytochrome c-like domain"/>
    <property type="match status" value="2"/>
</dbReference>
<dbReference type="GO" id="GO:0020037">
    <property type="term" value="F:heme binding"/>
    <property type="evidence" value="ECO:0007669"/>
    <property type="project" value="InterPro"/>
</dbReference>
<keyword evidence="6" id="KW-0560">Oxidoreductase</keyword>
<comment type="subcellular location">
    <subcellularLocation>
        <location evidence="1">Periplasm</location>
    </subcellularLocation>
</comment>
<evidence type="ECO:0000313" key="12">
    <source>
        <dbReference type="EMBL" id="SDK55648.1"/>
    </source>
</evidence>
<dbReference type="RefSeq" id="WP_090752027.1">
    <property type="nucleotide sequence ID" value="NZ_FNGE01000001.1"/>
</dbReference>
<dbReference type="PANTHER" id="PTHR30600:SF10">
    <property type="entry name" value="BLL6722 PROTEIN"/>
    <property type="match status" value="1"/>
</dbReference>
<dbReference type="Pfam" id="PF03150">
    <property type="entry name" value="CCP_MauG"/>
    <property type="match status" value="1"/>
</dbReference>
<gene>
    <name evidence="12" type="ORF">SAMN04487971_101350</name>
</gene>
<keyword evidence="2 8" id="KW-0349">Heme</keyword>
<sequence length="399" mass="43387">MLRASLGLGALVAAGWAAVALAAIAEPPERRAPDPARLAALGERLFFETALSMNGTQSCATCHDPARAFTDPREGRAGLAVSVGDNGESHGDRNTPTLSYASFSPEFHQTASGDWKGGQFWDGRAANLREQAGQPMLNPVEMAMPDKQTVAARLSADPGYPAEFEAVWGPGTLDDPARAFDAVAEALAAYQQTEEFAPFDSRYDRWLRGEETFTAQEEFGHTVFITWNCRLCHMNRKQGVAENETFTNFEYHNIGVPVNPAARNASGLGPDHVDLGLSAHPGIDDPAQDGRFKVPTLRNVAVTGPYMHNGVFQDLRTAIVFYNKYTSRRKHAKINPETGEDWGPPEVEANLSLAELESGLMVDDARVDALVAFLETLTDRRYEPLLAEQKAARAAAQGD</sequence>
<feature type="binding site" description="axial binding residue" evidence="9">
    <location>
        <position position="63"/>
    </location>
    <ligand>
        <name>heme c</name>
        <dbReference type="ChEBI" id="CHEBI:61717"/>
        <label>1</label>
    </ligand>
    <ligandPart>
        <name>Fe</name>
        <dbReference type="ChEBI" id="CHEBI:18248"/>
    </ligandPart>
</feature>
<protein>
    <submittedName>
        <fullName evidence="12">Cytochrome c peroxidase</fullName>
    </submittedName>
</protein>
<evidence type="ECO:0000313" key="13">
    <source>
        <dbReference type="Proteomes" id="UP000199555"/>
    </source>
</evidence>
<feature type="binding site" description="axial binding residue" evidence="9">
    <location>
        <position position="233"/>
    </location>
    <ligand>
        <name>heme c</name>
        <dbReference type="ChEBI" id="CHEBI:61717"/>
        <label>2</label>
    </ligand>
    <ligandPart>
        <name>Fe</name>
        <dbReference type="ChEBI" id="CHEBI:18248"/>
    </ligandPart>
</feature>
<dbReference type="STRING" id="525640.SAMN04487971_101350"/>
<keyword evidence="13" id="KW-1185">Reference proteome</keyword>
<feature type="domain" description="Cytochrome c" evidence="11">
    <location>
        <begin position="37"/>
        <end position="195"/>
    </location>
</feature>
<feature type="signal peptide" evidence="10">
    <location>
        <begin position="1"/>
        <end position="22"/>
    </location>
</feature>
<keyword evidence="7 9" id="KW-0408">Iron</keyword>
<dbReference type="InterPro" id="IPR026259">
    <property type="entry name" value="MauG/Cytc_peroxidase"/>
</dbReference>
<evidence type="ECO:0000256" key="7">
    <source>
        <dbReference type="ARBA" id="ARBA00023004"/>
    </source>
</evidence>
<dbReference type="InterPro" id="IPR004852">
    <property type="entry name" value="Di-haem_cyt_c_peroxidsae"/>
</dbReference>
<dbReference type="OrthoDB" id="9805202at2"/>
<comment type="PTM">
    <text evidence="8">Binds 2 heme groups per subunit.</text>
</comment>
<dbReference type="AlphaFoldDB" id="A0A1G9CVE4"/>
<dbReference type="GO" id="GO:0009055">
    <property type="term" value="F:electron transfer activity"/>
    <property type="evidence" value="ECO:0007669"/>
    <property type="project" value="InterPro"/>
</dbReference>
<dbReference type="InterPro" id="IPR051395">
    <property type="entry name" value="Cytochrome_c_Peroxidase/MauG"/>
</dbReference>
<proteinExistence type="predicted"/>
<evidence type="ECO:0000256" key="10">
    <source>
        <dbReference type="SAM" id="SignalP"/>
    </source>
</evidence>
<name>A0A1G9CVE4_9RHOB</name>
<accession>A0A1G9CVE4</accession>
<organism evidence="12 13">
    <name type="scientific">Paracoccus chinensis</name>
    <dbReference type="NCBI Taxonomy" id="525640"/>
    <lineage>
        <taxon>Bacteria</taxon>
        <taxon>Pseudomonadati</taxon>
        <taxon>Pseudomonadota</taxon>
        <taxon>Alphaproteobacteria</taxon>
        <taxon>Rhodobacterales</taxon>
        <taxon>Paracoccaceae</taxon>
        <taxon>Paracoccus</taxon>
    </lineage>
</organism>
<dbReference type="GO" id="GO:0004130">
    <property type="term" value="F:cytochrome-c peroxidase activity"/>
    <property type="evidence" value="ECO:0007669"/>
    <property type="project" value="TreeGrafter"/>
</dbReference>
<evidence type="ECO:0000256" key="9">
    <source>
        <dbReference type="PIRSR" id="PIRSR000294-2"/>
    </source>
</evidence>
<keyword evidence="4 10" id="KW-0732">Signal</keyword>
<evidence type="ECO:0000256" key="3">
    <source>
        <dbReference type="ARBA" id="ARBA00022723"/>
    </source>
</evidence>
<feature type="binding site" description="covalent" evidence="8">
    <location>
        <position position="62"/>
    </location>
    <ligand>
        <name>heme c</name>
        <dbReference type="ChEBI" id="CHEBI:61717"/>
        <label>1</label>
    </ligand>
</feature>
<feature type="chain" id="PRO_5011764499" evidence="10">
    <location>
        <begin position="23"/>
        <end position="399"/>
    </location>
</feature>
<evidence type="ECO:0000256" key="1">
    <source>
        <dbReference type="ARBA" id="ARBA00004418"/>
    </source>
</evidence>
<keyword evidence="12" id="KW-0575">Peroxidase</keyword>
<dbReference type="GO" id="GO:0042597">
    <property type="term" value="C:periplasmic space"/>
    <property type="evidence" value="ECO:0007669"/>
    <property type="project" value="UniProtKB-SubCell"/>
</dbReference>
<dbReference type="GO" id="GO:0046872">
    <property type="term" value="F:metal ion binding"/>
    <property type="evidence" value="ECO:0007669"/>
    <property type="project" value="UniProtKB-KW"/>
</dbReference>
<comment type="cofactor">
    <cofactor evidence="8">
        <name>heme</name>
        <dbReference type="ChEBI" id="CHEBI:30413"/>
    </cofactor>
    <text evidence="8">Binds 2 heme groups.</text>
</comment>
<dbReference type="InterPro" id="IPR009056">
    <property type="entry name" value="Cyt_c-like_dom"/>
</dbReference>
<feature type="binding site" description="covalent" evidence="8">
    <location>
        <position position="59"/>
    </location>
    <ligand>
        <name>heme c</name>
        <dbReference type="ChEBI" id="CHEBI:61717"/>
        <label>1</label>
    </ligand>
</feature>
<feature type="binding site" description="covalent" evidence="8">
    <location>
        <position position="229"/>
    </location>
    <ligand>
        <name>heme c</name>
        <dbReference type="ChEBI" id="CHEBI:61717"/>
        <label>2</label>
    </ligand>
</feature>
<evidence type="ECO:0000256" key="5">
    <source>
        <dbReference type="ARBA" id="ARBA00022764"/>
    </source>
</evidence>
<feature type="binding site" description="covalent" evidence="8">
    <location>
        <position position="232"/>
    </location>
    <ligand>
        <name>heme c</name>
        <dbReference type="ChEBI" id="CHEBI:61717"/>
        <label>2</label>
    </ligand>
</feature>
<dbReference type="InterPro" id="IPR036909">
    <property type="entry name" value="Cyt_c-like_dom_sf"/>
</dbReference>
<evidence type="ECO:0000256" key="8">
    <source>
        <dbReference type="PIRSR" id="PIRSR000294-1"/>
    </source>
</evidence>